<sequence length="44" mass="4777">QLGCLAQLSSATWLKKSRQLNMQSCTSNGQTVHSPQTSKTNKKG</sequence>
<feature type="non-terminal residue" evidence="2">
    <location>
        <position position="1"/>
    </location>
</feature>
<evidence type="ECO:0000256" key="1">
    <source>
        <dbReference type="SAM" id="MobiDB-lite"/>
    </source>
</evidence>
<organism evidence="2">
    <name type="scientific">Tetraselmis sp. GSL018</name>
    <dbReference type="NCBI Taxonomy" id="582737"/>
    <lineage>
        <taxon>Eukaryota</taxon>
        <taxon>Viridiplantae</taxon>
        <taxon>Chlorophyta</taxon>
        <taxon>core chlorophytes</taxon>
        <taxon>Chlorodendrophyceae</taxon>
        <taxon>Chlorodendrales</taxon>
        <taxon>Chlorodendraceae</taxon>
        <taxon>Tetraselmis</taxon>
    </lineage>
</organism>
<proteinExistence type="predicted"/>
<evidence type="ECO:0000313" key="2">
    <source>
        <dbReference type="EMBL" id="JAC80872.1"/>
    </source>
</evidence>
<accession>A0A061S6S0</accession>
<name>A0A061S6S0_9CHLO</name>
<feature type="region of interest" description="Disordered" evidence="1">
    <location>
        <begin position="25"/>
        <end position="44"/>
    </location>
</feature>
<protein>
    <submittedName>
        <fullName evidence="2">Uncharacterized protein</fullName>
    </submittedName>
</protein>
<gene>
    <name evidence="2" type="ORF">TSPGSL018_9220</name>
</gene>
<reference evidence="2" key="1">
    <citation type="submission" date="2014-05" db="EMBL/GenBank/DDBJ databases">
        <title>The transcriptome of the halophilic microalga Tetraselmis sp. GSL018 isolated from the Great Salt Lake, Utah.</title>
        <authorList>
            <person name="Jinkerson R.E."/>
            <person name="D'Adamo S."/>
            <person name="Posewitz M.C."/>
        </authorList>
    </citation>
    <scope>NUCLEOTIDE SEQUENCE</scope>
    <source>
        <strain evidence="2">GSL018</strain>
    </source>
</reference>
<dbReference type="AlphaFoldDB" id="A0A061S6S0"/>
<dbReference type="EMBL" id="GBEZ01004337">
    <property type="protein sequence ID" value="JAC80872.1"/>
    <property type="molecule type" value="Transcribed_RNA"/>
</dbReference>